<feature type="region of interest" description="Disordered" evidence="1">
    <location>
        <begin position="63"/>
        <end position="88"/>
    </location>
</feature>
<protein>
    <recommendedName>
        <fullName evidence="2">C2H2-type domain-containing protein</fullName>
    </recommendedName>
</protein>
<dbReference type="SMART" id="SM00355">
    <property type="entry name" value="ZnF_C2H2"/>
    <property type="match status" value="3"/>
</dbReference>
<accession>A0A6A5W6Y5</accession>
<feature type="domain" description="C2H2-type" evidence="2">
    <location>
        <begin position="209"/>
        <end position="231"/>
    </location>
</feature>
<gene>
    <name evidence="3" type="ORF">P154DRAFT_416191</name>
</gene>
<dbReference type="InterPro" id="IPR013087">
    <property type="entry name" value="Znf_C2H2_type"/>
</dbReference>
<dbReference type="AlphaFoldDB" id="A0A6A5W6Y5"/>
<evidence type="ECO:0000313" key="3">
    <source>
        <dbReference type="EMBL" id="KAF1997542.1"/>
    </source>
</evidence>
<proteinExistence type="predicted"/>
<dbReference type="PANTHER" id="PTHR35391:SF3">
    <property type="entry name" value="FINGER DOMAIN PROTEIN, PUTATIVE (AFU_ORTHOLOGUE AFUA_8G04300)-RELATED"/>
    <property type="match status" value="1"/>
</dbReference>
<feature type="domain" description="C2H2-type" evidence="2">
    <location>
        <begin position="157"/>
        <end position="187"/>
    </location>
</feature>
<evidence type="ECO:0000259" key="2">
    <source>
        <dbReference type="SMART" id="SM00355"/>
    </source>
</evidence>
<evidence type="ECO:0000256" key="1">
    <source>
        <dbReference type="SAM" id="MobiDB-lite"/>
    </source>
</evidence>
<reference evidence="3" key="1">
    <citation type="journal article" date="2020" name="Stud. Mycol.">
        <title>101 Dothideomycetes genomes: a test case for predicting lifestyles and emergence of pathogens.</title>
        <authorList>
            <person name="Haridas S."/>
            <person name="Albert R."/>
            <person name="Binder M."/>
            <person name="Bloem J."/>
            <person name="Labutti K."/>
            <person name="Salamov A."/>
            <person name="Andreopoulos B."/>
            <person name="Baker S."/>
            <person name="Barry K."/>
            <person name="Bills G."/>
            <person name="Bluhm B."/>
            <person name="Cannon C."/>
            <person name="Castanera R."/>
            <person name="Culley D."/>
            <person name="Daum C."/>
            <person name="Ezra D."/>
            <person name="Gonzalez J."/>
            <person name="Henrissat B."/>
            <person name="Kuo A."/>
            <person name="Liang C."/>
            <person name="Lipzen A."/>
            <person name="Lutzoni F."/>
            <person name="Magnuson J."/>
            <person name="Mondo S."/>
            <person name="Nolan M."/>
            <person name="Ohm R."/>
            <person name="Pangilinan J."/>
            <person name="Park H.-J."/>
            <person name="Ramirez L."/>
            <person name="Alfaro M."/>
            <person name="Sun H."/>
            <person name="Tritt A."/>
            <person name="Yoshinaga Y."/>
            <person name="Zwiers L.-H."/>
            <person name="Turgeon B."/>
            <person name="Goodwin S."/>
            <person name="Spatafora J."/>
            <person name="Crous P."/>
            <person name="Grigoriev I."/>
        </authorList>
    </citation>
    <scope>NUCLEOTIDE SEQUENCE</scope>
    <source>
        <strain evidence="3">CBS 123094</strain>
    </source>
</reference>
<organism evidence="3 4">
    <name type="scientific">Amniculicola lignicola CBS 123094</name>
    <dbReference type="NCBI Taxonomy" id="1392246"/>
    <lineage>
        <taxon>Eukaryota</taxon>
        <taxon>Fungi</taxon>
        <taxon>Dikarya</taxon>
        <taxon>Ascomycota</taxon>
        <taxon>Pezizomycotina</taxon>
        <taxon>Dothideomycetes</taxon>
        <taxon>Pleosporomycetidae</taxon>
        <taxon>Pleosporales</taxon>
        <taxon>Amniculicolaceae</taxon>
        <taxon>Amniculicola</taxon>
    </lineage>
</organism>
<dbReference type="Gene3D" id="3.30.160.60">
    <property type="entry name" value="Classic Zinc Finger"/>
    <property type="match status" value="1"/>
</dbReference>
<sequence>MSYKQKKFIRNWYKDFVESDEDPFLANEHLMYLAMLAKATPQAVWEYISRKFLGSTTDGPAGNLPLAGGLRPLKHSKDTNSSSPGYSLAKANRHLSQQTLQLVEKYVSACQRRRAHSDGRRKKNDGPFTCTFGCGYRTGRAFDWRRHEETHEPQELWLCSLCPQNSEQNPFLVNRKDKFLKHVKEVHKGWNADDVLQTSRVDFQAKFDPVCPICQETTESWDDRCKHIIGHFEDDV</sequence>
<feature type="domain" description="C2H2-type" evidence="2">
    <location>
        <begin position="128"/>
        <end position="151"/>
    </location>
</feature>
<dbReference type="Proteomes" id="UP000799779">
    <property type="component" value="Unassembled WGS sequence"/>
</dbReference>
<name>A0A6A5W6Y5_9PLEO</name>
<dbReference type="PANTHER" id="PTHR35391">
    <property type="entry name" value="C2H2-TYPE DOMAIN-CONTAINING PROTEIN-RELATED"/>
    <property type="match status" value="1"/>
</dbReference>
<keyword evidence="4" id="KW-1185">Reference proteome</keyword>
<dbReference type="EMBL" id="ML977612">
    <property type="protein sequence ID" value="KAF1997542.1"/>
    <property type="molecule type" value="Genomic_DNA"/>
</dbReference>
<feature type="non-terminal residue" evidence="3">
    <location>
        <position position="236"/>
    </location>
</feature>
<evidence type="ECO:0000313" key="4">
    <source>
        <dbReference type="Proteomes" id="UP000799779"/>
    </source>
</evidence>
<dbReference type="OrthoDB" id="10056939at2759"/>